<dbReference type="SUPFAM" id="SSF48452">
    <property type="entry name" value="TPR-like"/>
    <property type="match status" value="1"/>
</dbReference>
<dbReference type="Pfam" id="PF08308">
    <property type="entry name" value="PEGA"/>
    <property type="match status" value="1"/>
</dbReference>
<evidence type="ECO:0000259" key="3">
    <source>
        <dbReference type="Pfam" id="PF08308"/>
    </source>
</evidence>
<dbReference type="AlphaFoldDB" id="A0A150R0X8"/>
<keyword evidence="1" id="KW-0472">Membrane</keyword>
<dbReference type="EMBL" id="JEMA01000163">
    <property type="protein sequence ID" value="KYF73864.1"/>
    <property type="molecule type" value="Genomic_DNA"/>
</dbReference>
<keyword evidence="1" id="KW-0812">Transmembrane</keyword>
<evidence type="ECO:0000313" key="5">
    <source>
        <dbReference type="Proteomes" id="UP000075260"/>
    </source>
</evidence>
<dbReference type="InterPro" id="IPR011990">
    <property type="entry name" value="TPR-like_helical_dom_sf"/>
</dbReference>
<dbReference type="Gene3D" id="1.25.40.10">
    <property type="entry name" value="Tetratricopeptide repeat domain"/>
    <property type="match status" value="1"/>
</dbReference>
<keyword evidence="2" id="KW-0732">Signal</keyword>
<gene>
    <name evidence="4" type="ORF">BE15_09655</name>
</gene>
<evidence type="ECO:0000256" key="2">
    <source>
        <dbReference type="SAM" id="SignalP"/>
    </source>
</evidence>
<sequence length="350" mass="35970">MTLTMKTRPLLWGLSVAVALTAPTAGAQQAAAPAVSEETDALTDKARQLYEEGRQAAAAGKWADAHASFLAAWAIKPHYQIASNLGVTCLKLGRNREAAEYLTRYLREAPATKVKERQSAEASLNEALAKVASVTVQAAPQGAEVIVDGVAVGKAPLMDPVFLDPGKHEIGARLDGHEPETRSIVATAGGKETAVLQLERTPSAQIGGRVDTSLSPVPGAPRDDVRTAVLVGGGIAAGAGVAAGVVFTLLANGRAGDAETSRQELIAEGDGYALCPDLNPVKCAELKDTVLAKVDLTNAAFWSFVAGGAIGAGTLVYGLVTMKSSESRPTVQVVPLLGTGASGLLVSGKF</sequence>
<dbReference type="InterPro" id="IPR013229">
    <property type="entry name" value="PEGA"/>
</dbReference>
<comment type="caution">
    <text evidence="4">The sequence shown here is derived from an EMBL/GenBank/DDBJ whole genome shotgun (WGS) entry which is preliminary data.</text>
</comment>
<proteinExistence type="predicted"/>
<feature type="chain" id="PRO_5007567569" description="PEGA domain-containing protein" evidence="2">
    <location>
        <begin position="28"/>
        <end position="350"/>
    </location>
</feature>
<feature type="transmembrane region" description="Helical" evidence="1">
    <location>
        <begin position="299"/>
        <end position="320"/>
    </location>
</feature>
<accession>A0A150R0X8</accession>
<dbReference type="Proteomes" id="UP000075260">
    <property type="component" value="Unassembled WGS sequence"/>
</dbReference>
<feature type="signal peptide" evidence="2">
    <location>
        <begin position="1"/>
        <end position="27"/>
    </location>
</feature>
<reference evidence="4 5" key="1">
    <citation type="submission" date="2014-02" db="EMBL/GenBank/DDBJ databases">
        <title>The small core and large imbalanced accessory genome model reveals a collaborative survival strategy of Sorangium cellulosum strains in nature.</title>
        <authorList>
            <person name="Han K."/>
            <person name="Peng R."/>
            <person name="Blom J."/>
            <person name="Li Y.-Z."/>
        </authorList>
    </citation>
    <scope>NUCLEOTIDE SEQUENCE [LARGE SCALE GENOMIC DNA]</scope>
    <source>
        <strain evidence="4 5">So0008-312</strain>
    </source>
</reference>
<feature type="domain" description="PEGA" evidence="3">
    <location>
        <begin position="133"/>
        <end position="200"/>
    </location>
</feature>
<name>A0A150R0X8_SORCE</name>
<dbReference type="OrthoDB" id="5507029at2"/>
<evidence type="ECO:0000313" key="4">
    <source>
        <dbReference type="EMBL" id="KYF73864.1"/>
    </source>
</evidence>
<keyword evidence="1" id="KW-1133">Transmembrane helix</keyword>
<evidence type="ECO:0000256" key="1">
    <source>
        <dbReference type="SAM" id="Phobius"/>
    </source>
</evidence>
<protein>
    <recommendedName>
        <fullName evidence="3">PEGA domain-containing protein</fullName>
    </recommendedName>
</protein>
<organism evidence="4 5">
    <name type="scientific">Sorangium cellulosum</name>
    <name type="common">Polyangium cellulosum</name>
    <dbReference type="NCBI Taxonomy" id="56"/>
    <lineage>
        <taxon>Bacteria</taxon>
        <taxon>Pseudomonadati</taxon>
        <taxon>Myxococcota</taxon>
        <taxon>Polyangia</taxon>
        <taxon>Polyangiales</taxon>
        <taxon>Polyangiaceae</taxon>
        <taxon>Sorangium</taxon>
    </lineage>
</organism>